<dbReference type="EMBL" id="NRSZ01000286">
    <property type="protein sequence ID" value="PNY28223.1"/>
    <property type="molecule type" value="Genomic_DNA"/>
</dbReference>
<protein>
    <submittedName>
        <fullName evidence="1">Uncharacterized protein</fullName>
    </submittedName>
</protein>
<organism evidence="1 2">
    <name type="scientific">Tolypocladium capitatum</name>
    <dbReference type="NCBI Taxonomy" id="45235"/>
    <lineage>
        <taxon>Eukaryota</taxon>
        <taxon>Fungi</taxon>
        <taxon>Dikarya</taxon>
        <taxon>Ascomycota</taxon>
        <taxon>Pezizomycotina</taxon>
        <taxon>Sordariomycetes</taxon>
        <taxon>Hypocreomycetidae</taxon>
        <taxon>Hypocreales</taxon>
        <taxon>Ophiocordycipitaceae</taxon>
        <taxon>Tolypocladium</taxon>
    </lineage>
</organism>
<accession>A0A2K3QL17</accession>
<sequence length="70" mass="7875">MTLSSSRTNDTLLSLDPGPSDILYRIQRVRGEQSRVLYVTVDNPAVIPEDKRTNGRSAIAELSKLDKMER</sequence>
<dbReference type="STRING" id="45235.A0A2K3QL17"/>
<evidence type="ECO:0000313" key="2">
    <source>
        <dbReference type="Proteomes" id="UP000236621"/>
    </source>
</evidence>
<gene>
    <name evidence="1" type="ORF">TCAP_01861</name>
</gene>
<reference evidence="1 2" key="1">
    <citation type="submission" date="2017-08" db="EMBL/GenBank/DDBJ databases">
        <title>Harnessing the power of phylogenomics to disentangle the directionality and signatures of interkingdom host jumping in the parasitic fungal genus Tolypocladium.</title>
        <authorList>
            <person name="Quandt C.A."/>
            <person name="Patterson W."/>
            <person name="Spatafora J.W."/>
        </authorList>
    </citation>
    <scope>NUCLEOTIDE SEQUENCE [LARGE SCALE GENOMIC DNA]</scope>
    <source>
        <strain evidence="1 2">CBS 113982</strain>
    </source>
</reference>
<keyword evidence="2" id="KW-1185">Reference proteome</keyword>
<dbReference type="OrthoDB" id="2687876at2759"/>
<comment type="caution">
    <text evidence="1">The sequence shown here is derived from an EMBL/GenBank/DDBJ whole genome shotgun (WGS) entry which is preliminary data.</text>
</comment>
<proteinExistence type="predicted"/>
<name>A0A2K3QL17_9HYPO</name>
<evidence type="ECO:0000313" key="1">
    <source>
        <dbReference type="EMBL" id="PNY28223.1"/>
    </source>
</evidence>
<dbReference type="Proteomes" id="UP000236621">
    <property type="component" value="Unassembled WGS sequence"/>
</dbReference>
<dbReference type="AlphaFoldDB" id="A0A2K3QL17"/>